<evidence type="ECO:0000313" key="2">
    <source>
        <dbReference type="EMBL" id="OJJ40807.1"/>
    </source>
</evidence>
<keyword evidence="3" id="KW-1185">Reference proteome</keyword>
<reference evidence="3" key="1">
    <citation type="journal article" date="2017" name="Genome Biol.">
        <title>Comparative genomics reveals high biological diversity and specific adaptations in the industrially and medically important fungal genus Aspergillus.</title>
        <authorList>
            <person name="de Vries R.P."/>
            <person name="Riley R."/>
            <person name="Wiebenga A."/>
            <person name="Aguilar-Osorio G."/>
            <person name="Amillis S."/>
            <person name="Uchima C.A."/>
            <person name="Anderluh G."/>
            <person name="Asadollahi M."/>
            <person name="Askin M."/>
            <person name="Barry K."/>
            <person name="Battaglia E."/>
            <person name="Bayram O."/>
            <person name="Benocci T."/>
            <person name="Braus-Stromeyer S.A."/>
            <person name="Caldana C."/>
            <person name="Canovas D."/>
            <person name="Cerqueira G.C."/>
            <person name="Chen F."/>
            <person name="Chen W."/>
            <person name="Choi C."/>
            <person name="Clum A."/>
            <person name="Dos Santos R.A."/>
            <person name="Damasio A.R."/>
            <person name="Diallinas G."/>
            <person name="Emri T."/>
            <person name="Fekete E."/>
            <person name="Flipphi M."/>
            <person name="Freyberg S."/>
            <person name="Gallo A."/>
            <person name="Gournas C."/>
            <person name="Habgood R."/>
            <person name="Hainaut M."/>
            <person name="Harispe M.L."/>
            <person name="Henrissat B."/>
            <person name="Hilden K.S."/>
            <person name="Hope R."/>
            <person name="Hossain A."/>
            <person name="Karabika E."/>
            <person name="Karaffa L."/>
            <person name="Karanyi Z."/>
            <person name="Krasevec N."/>
            <person name="Kuo A."/>
            <person name="Kusch H."/>
            <person name="LaButti K."/>
            <person name="Lagendijk E.L."/>
            <person name="Lapidus A."/>
            <person name="Levasseur A."/>
            <person name="Lindquist E."/>
            <person name="Lipzen A."/>
            <person name="Logrieco A.F."/>
            <person name="MacCabe A."/>
            <person name="Maekelae M.R."/>
            <person name="Malavazi I."/>
            <person name="Melin P."/>
            <person name="Meyer V."/>
            <person name="Mielnichuk N."/>
            <person name="Miskei M."/>
            <person name="Molnar A.P."/>
            <person name="Mule G."/>
            <person name="Ngan C.Y."/>
            <person name="Orejas M."/>
            <person name="Orosz E."/>
            <person name="Ouedraogo J.P."/>
            <person name="Overkamp K.M."/>
            <person name="Park H.-S."/>
            <person name="Perrone G."/>
            <person name="Piumi F."/>
            <person name="Punt P.J."/>
            <person name="Ram A.F."/>
            <person name="Ramon A."/>
            <person name="Rauscher S."/>
            <person name="Record E."/>
            <person name="Riano-Pachon D.M."/>
            <person name="Robert V."/>
            <person name="Roehrig J."/>
            <person name="Ruller R."/>
            <person name="Salamov A."/>
            <person name="Salih N.S."/>
            <person name="Samson R.A."/>
            <person name="Sandor E."/>
            <person name="Sanguinetti M."/>
            <person name="Schuetze T."/>
            <person name="Sepcic K."/>
            <person name="Shelest E."/>
            <person name="Sherlock G."/>
            <person name="Sophianopoulou V."/>
            <person name="Squina F.M."/>
            <person name="Sun H."/>
            <person name="Susca A."/>
            <person name="Todd R.B."/>
            <person name="Tsang A."/>
            <person name="Unkles S.E."/>
            <person name="van de Wiele N."/>
            <person name="van Rossen-Uffink D."/>
            <person name="Oliveira J.V."/>
            <person name="Vesth T.C."/>
            <person name="Visser J."/>
            <person name="Yu J.-H."/>
            <person name="Zhou M."/>
            <person name="Andersen M.R."/>
            <person name="Archer D.B."/>
            <person name="Baker S.E."/>
            <person name="Benoit I."/>
            <person name="Brakhage A.A."/>
            <person name="Braus G.H."/>
            <person name="Fischer R."/>
            <person name="Frisvad J.C."/>
            <person name="Goldman G.H."/>
            <person name="Houbraken J."/>
            <person name="Oakley B."/>
            <person name="Pocsi I."/>
            <person name="Scazzocchio C."/>
            <person name="Seiboth B."/>
            <person name="vanKuyk P.A."/>
            <person name="Wortman J."/>
            <person name="Dyer P.S."/>
            <person name="Grigoriev I.V."/>
        </authorList>
    </citation>
    <scope>NUCLEOTIDE SEQUENCE [LARGE SCALE GENOMIC DNA]</scope>
    <source>
        <strain evidence="3">DTO 134E9</strain>
    </source>
</reference>
<accession>A0A1L9S0V8</accession>
<evidence type="ECO:0000256" key="1">
    <source>
        <dbReference type="ARBA" id="ARBA00010795"/>
    </source>
</evidence>
<dbReference type="RefSeq" id="XP_040694483.1">
    <property type="nucleotide sequence ID" value="XM_040830069.1"/>
</dbReference>
<dbReference type="VEuPathDB" id="FungiDB:ASPWEDRAFT_166867"/>
<evidence type="ECO:0000313" key="3">
    <source>
        <dbReference type="Proteomes" id="UP000184383"/>
    </source>
</evidence>
<dbReference type="AlphaFoldDB" id="A0A1L9S0V8"/>
<protein>
    <submittedName>
        <fullName evidence="2">Uncharacterized protein</fullName>
    </submittedName>
</protein>
<dbReference type="GO" id="GO:0019836">
    <property type="term" value="P:symbiont-mediated hemolysis of host erythrocyte"/>
    <property type="evidence" value="ECO:0007669"/>
    <property type="project" value="InterPro"/>
</dbReference>
<dbReference type="OrthoDB" id="2727348at2759"/>
<organism evidence="2 3">
    <name type="scientific">Aspergillus wentii DTO 134E9</name>
    <dbReference type="NCBI Taxonomy" id="1073089"/>
    <lineage>
        <taxon>Eukaryota</taxon>
        <taxon>Fungi</taxon>
        <taxon>Dikarya</taxon>
        <taxon>Ascomycota</taxon>
        <taxon>Pezizomycotina</taxon>
        <taxon>Eurotiomycetes</taxon>
        <taxon>Eurotiomycetidae</taxon>
        <taxon>Eurotiales</taxon>
        <taxon>Aspergillaceae</taxon>
        <taxon>Aspergillus</taxon>
        <taxon>Aspergillus subgen. Cremei</taxon>
    </lineage>
</organism>
<dbReference type="STRING" id="1073089.A0A1L9S0V8"/>
<dbReference type="Gene3D" id="2.60.270.50">
    <property type="match status" value="1"/>
</dbReference>
<dbReference type="Pfam" id="PF06355">
    <property type="entry name" value="Aegerolysin"/>
    <property type="match status" value="1"/>
</dbReference>
<dbReference type="InterPro" id="IPR009413">
    <property type="entry name" value="Aegerolysin-typ"/>
</dbReference>
<gene>
    <name evidence="2" type="ORF">ASPWEDRAFT_166867</name>
</gene>
<dbReference type="EMBL" id="KV878209">
    <property type="protein sequence ID" value="OJJ40807.1"/>
    <property type="molecule type" value="Genomic_DNA"/>
</dbReference>
<dbReference type="Proteomes" id="UP000184383">
    <property type="component" value="Unassembled WGS sequence"/>
</dbReference>
<name>A0A1L9S0V8_ASPWE</name>
<comment type="similarity">
    <text evidence="1">Belongs to the aegerolysin family.</text>
</comment>
<dbReference type="GeneID" id="63745917"/>
<proteinExistence type="inferred from homology"/>
<sequence>MGYDQWVTITLYNNMQSSTLSIRNAKTSWGKFHKNKNKDAEISLQDINQITLEPGHSVIINACGRANASSGTSGSIELYDGSVKIGKIYWTCPWLTHVNDFGLSERDGHYRVHVGAWRIGGGAIGPVTVHVEKMCQTQFHLT</sequence>
<dbReference type="PIRSF" id="PIRSF007951">
    <property type="entry name" value="Hemolysin, aegerolysin type"/>
    <property type="match status" value="1"/>
</dbReference>